<feature type="transmembrane region" description="Helical" evidence="6">
    <location>
        <begin position="104"/>
        <end position="125"/>
    </location>
</feature>
<evidence type="ECO:0000256" key="5">
    <source>
        <dbReference type="ARBA" id="ARBA00023136"/>
    </source>
</evidence>
<dbReference type="Proteomes" id="UP000504603">
    <property type="component" value="Unplaced"/>
</dbReference>
<evidence type="ECO:0000256" key="6">
    <source>
        <dbReference type="RuleBase" id="RU363077"/>
    </source>
</evidence>
<feature type="transmembrane region" description="Helical" evidence="6">
    <location>
        <begin position="305"/>
        <end position="323"/>
    </location>
</feature>
<name>A0A6J1BVA7_MOMCH</name>
<dbReference type="GeneID" id="111006027"/>
<proteinExistence type="inferred from homology"/>
<dbReference type="GO" id="GO:0022857">
    <property type="term" value="F:transmembrane transporter activity"/>
    <property type="evidence" value="ECO:0007669"/>
    <property type="project" value="InterPro"/>
</dbReference>
<accession>A0A6J1BVA7</accession>
<comment type="similarity">
    <text evidence="2 6">Belongs to the drug/metabolite transporter (DMT) superfamily. Plant drug/metabolite exporter (P-DME) (TC 2.A.7.4) family.</text>
</comment>
<evidence type="ECO:0000256" key="1">
    <source>
        <dbReference type="ARBA" id="ARBA00004141"/>
    </source>
</evidence>
<dbReference type="InterPro" id="IPR030184">
    <property type="entry name" value="WAT1-related"/>
</dbReference>
<organism evidence="8 9">
    <name type="scientific">Momordica charantia</name>
    <name type="common">Bitter gourd</name>
    <name type="synonym">Balsam pear</name>
    <dbReference type="NCBI Taxonomy" id="3673"/>
    <lineage>
        <taxon>Eukaryota</taxon>
        <taxon>Viridiplantae</taxon>
        <taxon>Streptophyta</taxon>
        <taxon>Embryophyta</taxon>
        <taxon>Tracheophyta</taxon>
        <taxon>Spermatophyta</taxon>
        <taxon>Magnoliopsida</taxon>
        <taxon>eudicotyledons</taxon>
        <taxon>Gunneridae</taxon>
        <taxon>Pentapetalae</taxon>
        <taxon>rosids</taxon>
        <taxon>fabids</taxon>
        <taxon>Cucurbitales</taxon>
        <taxon>Cucurbitaceae</taxon>
        <taxon>Momordiceae</taxon>
        <taxon>Momordica</taxon>
    </lineage>
</organism>
<dbReference type="RefSeq" id="XP_022133455.1">
    <property type="nucleotide sequence ID" value="XM_022277763.1"/>
</dbReference>
<feature type="transmembrane region" description="Helical" evidence="6">
    <location>
        <begin position="137"/>
        <end position="155"/>
    </location>
</feature>
<dbReference type="PANTHER" id="PTHR31218">
    <property type="entry name" value="WAT1-RELATED PROTEIN"/>
    <property type="match status" value="1"/>
</dbReference>
<feature type="transmembrane region" description="Helical" evidence="6">
    <location>
        <begin position="183"/>
        <end position="203"/>
    </location>
</feature>
<sequence>MAGRYLVDGVLPFPAMVTMECINVGLNTLFKAATAAGMSRHVFIVYSYSVAALLLLPSPFISRRSTRLPPLNFSILSKIALLGIIGSSSQIMGYTGINYSSPTLASAISNLVPAFTFILAIIFRMEKVVLKSSSSQAKVMGTIISISGAFVVTLYKGPSIIFSSTTTTTTSLSLNSSPSDSNWVLGSLLLTAEYILVPLWYIVQTKIMKEYPEEATVIFFYNLTVAIIAALVGVILEKDSSAWLLRQNTALASVLCSGVFGSCINNTVHTWALRLKGPVFVAMFKPLSIVVAIVMGVLFLGDSLYLGSLIGASIISIGFYTVMWGKAKEEEMGDEEGHTHNLTANMESHEDQKVPLLGTYKTQRYSSDHV</sequence>
<dbReference type="AlphaFoldDB" id="A0A6J1BVA7"/>
<dbReference type="OrthoDB" id="1728340at2759"/>
<dbReference type="InterPro" id="IPR000620">
    <property type="entry name" value="EamA_dom"/>
</dbReference>
<feature type="domain" description="EamA" evidence="7">
    <location>
        <begin position="25"/>
        <end position="153"/>
    </location>
</feature>
<protein>
    <recommendedName>
        <fullName evidence="6">WAT1-related protein</fullName>
    </recommendedName>
</protein>
<comment type="subcellular location">
    <subcellularLocation>
        <location evidence="1 6">Membrane</location>
        <topology evidence="1 6">Multi-pass membrane protein</topology>
    </subcellularLocation>
</comment>
<evidence type="ECO:0000313" key="9">
    <source>
        <dbReference type="RefSeq" id="XP_022133455.1"/>
    </source>
</evidence>
<dbReference type="KEGG" id="mcha:111006027"/>
<dbReference type="Pfam" id="PF00892">
    <property type="entry name" value="EamA"/>
    <property type="match status" value="2"/>
</dbReference>
<keyword evidence="4 6" id="KW-1133">Transmembrane helix</keyword>
<feature type="transmembrane region" description="Helical" evidence="6">
    <location>
        <begin position="248"/>
        <end position="268"/>
    </location>
</feature>
<evidence type="ECO:0000313" key="8">
    <source>
        <dbReference type="Proteomes" id="UP000504603"/>
    </source>
</evidence>
<evidence type="ECO:0000256" key="2">
    <source>
        <dbReference type="ARBA" id="ARBA00007635"/>
    </source>
</evidence>
<reference evidence="9" key="1">
    <citation type="submission" date="2025-08" db="UniProtKB">
        <authorList>
            <consortium name="RefSeq"/>
        </authorList>
    </citation>
    <scope>IDENTIFICATION</scope>
    <source>
        <strain evidence="9">OHB3-1</strain>
    </source>
</reference>
<feature type="domain" description="EamA" evidence="7">
    <location>
        <begin position="200"/>
        <end position="323"/>
    </location>
</feature>
<dbReference type="SUPFAM" id="SSF103481">
    <property type="entry name" value="Multidrug resistance efflux transporter EmrE"/>
    <property type="match status" value="2"/>
</dbReference>
<dbReference type="InterPro" id="IPR037185">
    <property type="entry name" value="EmrE-like"/>
</dbReference>
<keyword evidence="3 6" id="KW-0812">Transmembrane</keyword>
<feature type="transmembrane region" description="Helical" evidence="6">
    <location>
        <begin position="215"/>
        <end position="236"/>
    </location>
</feature>
<gene>
    <name evidence="9" type="primary">LOC111006027</name>
</gene>
<dbReference type="GO" id="GO:0016020">
    <property type="term" value="C:membrane"/>
    <property type="evidence" value="ECO:0007669"/>
    <property type="project" value="UniProtKB-SubCell"/>
</dbReference>
<evidence type="ECO:0000256" key="3">
    <source>
        <dbReference type="ARBA" id="ARBA00022692"/>
    </source>
</evidence>
<evidence type="ECO:0000256" key="4">
    <source>
        <dbReference type="ARBA" id="ARBA00022989"/>
    </source>
</evidence>
<feature type="transmembrane region" description="Helical" evidence="6">
    <location>
        <begin position="43"/>
        <end position="61"/>
    </location>
</feature>
<evidence type="ECO:0000259" key="7">
    <source>
        <dbReference type="Pfam" id="PF00892"/>
    </source>
</evidence>
<keyword evidence="8" id="KW-1185">Reference proteome</keyword>
<keyword evidence="5 6" id="KW-0472">Membrane</keyword>
<feature type="transmembrane region" description="Helical" evidence="6">
    <location>
        <begin position="280"/>
        <end position="299"/>
    </location>
</feature>